<dbReference type="GO" id="GO:0016491">
    <property type="term" value="F:oxidoreductase activity"/>
    <property type="evidence" value="ECO:0007669"/>
    <property type="project" value="UniProtKB-KW"/>
</dbReference>
<dbReference type="Gene3D" id="3.30.9.10">
    <property type="entry name" value="D-Amino Acid Oxidase, subunit A, domain 2"/>
    <property type="match status" value="1"/>
</dbReference>
<evidence type="ECO:0000259" key="3">
    <source>
        <dbReference type="Pfam" id="PF01266"/>
    </source>
</evidence>
<organism evidence="4 5">
    <name type="scientific">Halopenitus persicus</name>
    <dbReference type="NCBI Taxonomy" id="1048396"/>
    <lineage>
        <taxon>Archaea</taxon>
        <taxon>Methanobacteriati</taxon>
        <taxon>Methanobacteriota</taxon>
        <taxon>Stenosarchaea group</taxon>
        <taxon>Halobacteria</taxon>
        <taxon>Halobacteriales</taxon>
        <taxon>Haloferacaceae</taxon>
        <taxon>Halopenitus</taxon>
    </lineage>
</organism>
<dbReference type="OrthoDB" id="168391at2157"/>
<keyword evidence="5" id="KW-1185">Reference proteome</keyword>
<dbReference type="InterPro" id="IPR036188">
    <property type="entry name" value="FAD/NAD-bd_sf"/>
</dbReference>
<sequence>MDVTVVGGGIVGLAAAYSLADRGADVTVLEKSAVGAGSTDRANGGIRSQFSSPVNVELSKASVPVWESFAERFGTDVEYRQMGYLFLARTEATATQLRRNVRTQNDRGVPSEFLEPGTVADRFPELRTADVVGASFLHTDGWADPHLGLQGFSRAATEAGATVETGVEVTDVLRTEEGEVTGVETTAGRFRSDFVVNAAGAWAGEVAAMAGVDVPIVPKRRQLVVLDPETAVPEDHPFAVDVDRSTHFRPERDGGVVAGGRYADHDPEMDPDGFRTRHDLDWAVEVLDRLTDVASYFGPETEMRRGWAGLYAMTPDHHPIIEETVPGFVNACGFSGHGFMHSPATGQVVSELVLDGAASTVDISELTAHRFERGETLAETTAID</sequence>
<accession>A0A1H3EHJ2</accession>
<dbReference type="SUPFAM" id="SSF51905">
    <property type="entry name" value="FAD/NAD(P)-binding domain"/>
    <property type="match status" value="1"/>
</dbReference>
<keyword evidence="1" id="KW-0560">Oxidoreductase</keyword>
<evidence type="ECO:0000313" key="5">
    <source>
        <dbReference type="Proteomes" id="UP000199079"/>
    </source>
</evidence>
<dbReference type="EMBL" id="FNPC01000001">
    <property type="protein sequence ID" value="SDX77678.1"/>
    <property type="molecule type" value="Genomic_DNA"/>
</dbReference>
<evidence type="ECO:0000313" key="4">
    <source>
        <dbReference type="EMBL" id="SDX77678.1"/>
    </source>
</evidence>
<dbReference type="PANTHER" id="PTHR13847">
    <property type="entry name" value="SARCOSINE DEHYDROGENASE-RELATED"/>
    <property type="match status" value="1"/>
</dbReference>
<protein>
    <submittedName>
        <fullName evidence="4">Sarcosine oxidase subunit beta</fullName>
    </submittedName>
</protein>
<evidence type="ECO:0000256" key="1">
    <source>
        <dbReference type="ARBA" id="ARBA00023002"/>
    </source>
</evidence>
<feature type="domain" description="FAD dependent oxidoreductase" evidence="3">
    <location>
        <begin position="2"/>
        <end position="352"/>
    </location>
</feature>
<dbReference type="AlphaFoldDB" id="A0A1H3EHJ2"/>
<dbReference type="Proteomes" id="UP000199079">
    <property type="component" value="Unassembled WGS sequence"/>
</dbReference>
<name>A0A1H3EHJ2_9EURY</name>
<dbReference type="RefSeq" id="WP_092730545.1">
    <property type="nucleotide sequence ID" value="NZ_FNPC01000001.1"/>
</dbReference>
<dbReference type="PANTHER" id="PTHR13847:SF287">
    <property type="entry name" value="FAD-DEPENDENT OXIDOREDUCTASE DOMAIN-CONTAINING PROTEIN 1"/>
    <property type="match status" value="1"/>
</dbReference>
<dbReference type="Pfam" id="PF01266">
    <property type="entry name" value="DAO"/>
    <property type="match status" value="1"/>
</dbReference>
<feature type="compositionally biased region" description="Basic and acidic residues" evidence="2">
    <location>
        <begin position="262"/>
        <end position="272"/>
    </location>
</feature>
<dbReference type="InterPro" id="IPR006076">
    <property type="entry name" value="FAD-dep_OxRdtase"/>
</dbReference>
<proteinExistence type="predicted"/>
<reference evidence="5" key="1">
    <citation type="submission" date="2016-10" db="EMBL/GenBank/DDBJ databases">
        <authorList>
            <person name="Varghese N."/>
            <person name="Submissions S."/>
        </authorList>
    </citation>
    <scope>NUCLEOTIDE SEQUENCE [LARGE SCALE GENOMIC DNA]</scope>
    <source>
        <strain evidence="5">DC30,IBRC 10041,KCTC 4046</strain>
    </source>
</reference>
<dbReference type="Gene3D" id="3.50.50.60">
    <property type="entry name" value="FAD/NAD(P)-binding domain"/>
    <property type="match status" value="1"/>
</dbReference>
<evidence type="ECO:0000256" key="2">
    <source>
        <dbReference type="SAM" id="MobiDB-lite"/>
    </source>
</evidence>
<dbReference type="GO" id="GO:0005737">
    <property type="term" value="C:cytoplasm"/>
    <property type="evidence" value="ECO:0007669"/>
    <property type="project" value="TreeGrafter"/>
</dbReference>
<feature type="region of interest" description="Disordered" evidence="2">
    <location>
        <begin position="249"/>
        <end position="272"/>
    </location>
</feature>
<gene>
    <name evidence="4" type="ORF">SAMN05216564_101431</name>
</gene>